<dbReference type="EMBL" id="BMAO01034889">
    <property type="protein sequence ID" value="GFQ99644.1"/>
    <property type="molecule type" value="Genomic_DNA"/>
</dbReference>
<dbReference type="OrthoDB" id="416987at2759"/>
<organism evidence="1 2">
    <name type="scientific">Trichonephila clavata</name>
    <name type="common">Joro spider</name>
    <name type="synonym">Nephila clavata</name>
    <dbReference type="NCBI Taxonomy" id="2740835"/>
    <lineage>
        <taxon>Eukaryota</taxon>
        <taxon>Metazoa</taxon>
        <taxon>Ecdysozoa</taxon>
        <taxon>Arthropoda</taxon>
        <taxon>Chelicerata</taxon>
        <taxon>Arachnida</taxon>
        <taxon>Araneae</taxon>
        <taxon>Araneomorphae</taxon>
        <taxon>Entelegynae</taxon>
        <taxon>Araneoidea</taxon>
        <taxon>Nephilidae</taxon>
        <taxon>Trichonephila</taxon>
    </lineage>
</organism>
<proteinExistence type="predicted"/>
<gene>
    <name evidence="1" type="primary">AVEN_158122_1</name>
    <name evidence="1" type="ORF">TNCT_379411</name>
</gene>
<dbReference type="AlphaFoldDB" id="A0A8X6GD93"/>
<dbReference type="Proteomes" id="UP000887116">
    <property type="component" value="Unassembled WGS sequence"/>
</dbReference>
<evidence type="ECO:0000313" key="2">
    <source>
        <dbReference type="Proteomes" id="UP000887116"/>
    </source>
</evidence>
<reference evidence="1" key="1">
    <citation type="submission" date="2020-07" db="EMBL/GenBank/DDBJ databases">
        <title>Multicomponent nature underlies the extraordinary mechanical properties of spider dragline silk.</title>
        <authorList>
            <person name="Kono N."/>
            <person name="Nakamura H."/>
            <person name="Mori M."/>
            <person name="Yoshida Y."/>
            <person name="Ohtoshi R."/>
            <person name="Malay A.D."/>
            <person name="Moran D.A.P."/>
            <person name="Tomita M."/>
            <person name="Numata K."/>
            <person name="Arakawa K."/>
        </authorList>
    </citation>
    <scope>NUCLEOTIDE SEQUENCE</scope>
</reference>
<protein>
    <submittedName>
        <fullName evidence="1">Integrase catalytic domain-containing protein</fullName>
    </submittedName>
</protein>
<keyword evidence="2" id="KW-1185">Reference proteome</keyword>
<comment type="caution">
    <text evidence="1">The sequence shown here is derived from an EMBL/GenBank/DDBJ whole genome shotgun (WGS) entry which is preliminary data.</text>
</comment>
<accession>A0A8X6GD93</accession>
<name>A0A8X6GD93_TRICU</name>
<evidence type="ECO:0000313" key="1">
    <source>
        <dbReference type="EMBL" id="GFQ99644.1"/>
    </source>
</evidence>
<sequence length="123" mass="14284">MLSVLPKDRDYLRFFPLLQWKTISVPTLSSCVWGRVGYLLNASFGNCSPEYKEVAQKFKSFYVDNYVAGVVSVDEVEIFIEKTKLIMSEECFNLRIFERSVASRIIDNYSGETFILGIMWDLR</sequence>